<proteinExistence type="predicted"/>
<feature type="repeat" description="ANK" evidence="3">
    <location>
        <begin position="62"/>
        <end position="92"/>
    </location>
</feature>
<dbReference type="AlphaFoldDB" id="A0A2G2ZX11"/>
<evidence type="ECO:0000256" key="1">
    <source>
        <dbReference type="ARBA" id="ARBA00022737"/>
    </source>
</evidence>
<gene>
    <name evidence="4" type="ORF">T459_08638</name>
</gene>
<dbReference type="Gene3D" id="1.25.40.20">
    <property type="entry name" value="Ankyrin repeat-containing domain"/>
    <property type="match status" value="1"/>
</dbReference>
<protein>
    <submittedName>
        <fullName evidence="4">Uncharacterized protein</fullName>
    </submittedName>
</protein>
<dbReference type="Pfam" id="PF12796">
    <property type="entry name" value="Ank_2"/>
    <property type="match status" value="1"/>
</dbReference>
<sequence>MEKQIRFCGAMEKQQSFQNGTIEKQKSFSGLMEKQKSFRIAMERQLSFGGDRKRGKESPEKRGDSPLHLAVRAGNLGKVKEIVQKLDSKGINDLLSKQNQEGETVLYVAAESGHSLVVAELLKYLDLQTASILANNGYDAFHVAAKQGHLDCMHYGDKVYVNLTSHVIIAADPH</sequence>
<dbReference type="PANTHER" id="PTHR24186:SF40">
    <property type="entry name" value="PGG DOMAIN-CONTAINING PROTEIN"/>
    <property type="match status" value="1"/>
</dbReference>
<dbReference type="InterPro" id="IPR036770">
    <property type="entry name" value="Ankyrin_rpt-contain_sf"/>
</dbReference>
<comment type="caution">
    <text evidence="4">The sequence shown here is derived from an EMBL/GenBank/DDBJ whole genome shotgun (WGS) entry which is preliminary data.</text>
</comment>
<dbReference type="PROSITE" id="PS50297">
    <property type="entry name" value="ANK_REP_REGION"/>
    <property type="match status" value="1"/>
</dbReference>
<dbReference type="PANTHER" id="PTHR24186">
    <property type="entry name" value="PROTEIN PHOSPHATASE 1 REGULATORY SUBUNIT"/>
    <property type="match status" value="1"/>
</dbReference>
<reference evidence="4 5" key="2">
    <citation type="journal article" date="2017" name="Genome Biol.">
        <title>New reference genome sequences of hot pepper reveal the massive evolution of plant disease-resistance genes by retroduplication.</title>
        <authorList>
            <person name="Kim S."/>
            <person name="Park J."/>
            <person name="Yeom S.I."/>
            <person name="Kim Y.M."/>
            <person name="Seo E."/>
            <person name="Kim K.T."/>
            <person name="Kim M.S."/>
            <person name="Lee J.M."/>
            <person name="Cheong K."/>
            <person name="Shin H.S."/>
            <person name="Kim S.B."/>
            <person name="Han K."/>
            <person name="Lee J."/>
            <person name="Park M."/>
            <person name="Lee H.A."/>
            <person name="Lee H.Y."/>
            <person name="Lee Y."/>
            <person name="Oh S."/>
            <person name="Lee J.H."/>
            <person name="Choi E."/>
            <person name="Choi E."/>
            <person name="Lee S.E."/>
            <person name="Jeon J."/>
            <person name="Kim H."/>
            <person name="Choi G."/>
            <person name="Song H."/>
            <person name="Lee J."/>
            <person name="Lee S.C."/>
            <person name="Kwon J.K."/>
            <person name="Lee H.Y."/>
            <person name="Koo N."/>
            <person name="Hong Y."/>
            <person name="Kim R.W."/>
            <person name="Kang W.H."/>
            <person name="Huh J.H."/>
            <person name="Kang B.C."/>
            <person name="Yang T.J."/>
            <person name="Lee Y.H."/>
            <person name="Bennetzen J.L."/>
            <person name="Choi D."/>
        </authorList>
    </citation>
    <scope>NUCLEOTIDE SEQUENCE [LARGE SCALE GENOMIC DNA]</scope>
    <source>
        <strain evidence="5">cv. CM334</strain>
    </source>
</reference>
<dbReference type="SUPFAM" id="SSF48403">
    <property type="entry name" value="Ankyrin repeat"/>
    <property type="match status" value="1"/>
</dbReference>
<evidence type="ECO:0000313" key="5">
    <source>
        <dbReference type="Proteomes" id="UP000222542"/>
    </source>
</evidence>
<organism evidence="4 5">
    <name type="scientific">Capsicum annuum</name>
    <name type="common">Capsicum pepper</name>
    <dbReference type="NCBI Taxonomy" id="4072"/>
    <lineage>
        <taxon>Eukaryota</taxon>
        <taxon>Viridiplantae</taxon>
        <taxon>Streptophyta</taxon>
        <taxon>Embryophyta</taxon>
        <taxon>Tracheophyta</taxon>
        <taxon>Spermatophyta</taxon>
        <taxon>Magnoliopsida</taxon>
        <taxon>eudicotyledons</taxon>
        <taxon>Gunneridae</taxon>
        <taxon>Pentapetalae</taxon>
        <taxon>asterids</taxon>
        <taxon>lamiids</taxon>
        <taxon>Solanales</taxon>
        <taxon>Solanaceae</taxon>
        <taxon>Solanoideae</taxon>
        <taxon>Capsiceae</taxon>
        <taxon>Capsicum</taxon>
    </lineage>
</organism>
<accession>A0A2G2ZX11</accession>
<dbReference type="Proteomes" id="UP000222542">
    <property type="component" value="Unassembled WGS sequence"/>
</dbReference>
<keyword evidence="5" id="KW-1185">Reference proteome</keyword>
<dbReference type="Gramene" id="PHT86532">
    <property type="protein sequence ID" value="PHT86532"/>
    <property type="gene ID" value="T459_08638"/>
</dbReference>
<evidence type="ECO:0000256" key="2">
    <source>
        <dbReference type="ARBA" id="ARBA00023043"/>
    </source>
</evidence>
<dbReference type="InterPro" id="IPR002110">
    <property type="entry name" value="Ankyrin_rpt"/>
</dbReference>
<evidence type="ECO:0000256" key="3">
    <source>
        <dbReference type="PROSITE-ProRule" id="PRU00023"/>
    </source>
</evidence>
<name>A0A2G2ZX11_CAPAN</name>
<dbReference type="EMBL" id="AYRZ02000003">
    <property type="protein sequence ID" value="PHT86532.1"/>
    <property type="molecule type" value="Genomic_DNA"/>
</dbReference>
<keyword evidence="2 3" id="KW-0040">ANK repeat</keyword>
<keyword evidence="1" id="KW-0677">Repeat</keyword>
<dbReference type="PROSITE" id="PS50088">
    <property type="entry name" value="ANK_REPEAT"/>
    <property type="match status" value="1"/>
</dbReference>
<evidence type="ECO:0000313" key="4">
    <source>
        <dbReference type="EMBL" id="PHT86532.1"/>
    </source>
</evidence>
<reference evidence="4 5" key="1">
    <citation type="journal article" date="2014" name="Nat. Genet.">
        <title>Genome sequence of the hot pepper provides insights into the evolution of pungency in Capsicum species.</title>
        <authorList>
            <person name="Kim S."/>
            <person name="Park M."/>
            <person name="Yeom S.I."/>
            <person name="Kim Y.M."/>
            <person name="Lee J.M."/>
            <person name="Lee H.A."/>
            <person name="Seo E."/>
            <person name="Choi J."/>
            <person name="Cheong K."/>
            <person name="Kim K.T."/>
            <person name="Jung K."/>
            <person name="Lee G.W."/>
            <person name="Oh S.K."/>
            <person name="Bae C."/>
            <person name="Kim S.B."/>
            <person name="Lee H.Y."/>
            <person name="Kim S.Y."/>
            <person name="Kim M.S."/>
            <person name="Kang B.C."/>
            <person name="Jo Y.D."/>
            <person name="Yang H.B."/>
            <person name="Jeong H.J."/>
            <person name="Kang W.H."/>
            <person name="Kwon J.K."/>
            <person name="Shin C."/>
            <person name="Lim J.Y."/>
            <person name="Park J.H."/>
            <person name="Huh J.H."/>
            <person name="Kim J.S."/>
            <person name="Kim B.D."/>
            <person name="Cohen O."/>
            <person name="Paran I."/>
            <person name="Suh M.C."/>
            <person name="Lee S.B."/>
            <person name="Kim Y.K."/>
            <person name="Shin Y."/>
            <person name="Noh S.J."/>
            <person name="Park J."/>
            <person name="Seo Y.S."/>
            <person name="Kwon S.Y."/>
            <person name="Kim H.A."/>
            <person name="Park J.M."/>
            <person name="Kim H.J."/>
            <person name="Choi S.B."/>
            <person name="Bosland P.W."/>
            <person name="Reeves G."/>
            <person name="Jo S.H."/>
            <person name="Lee B.W."/>
            <person name="Cho H.T."/>
            <person name="Choi H.S."/>
            <person name="Lee M.S."/>
            <person name="Yu Y."/>
            <person name="Do Choi Y."/>
            <person name="Park B.S."/>
            <person name="van Deynze A."/>
            <person name="Ashrafi H."/>
            <person name="Hill T."/>
            <person name="Kim W.T."/>
            <person name="Pai H.S."/>
            <person name="Ahn H.K."/>
            <person name="Yeam I."/>
            <person name="Giovannoni J.J."/>
            <person name="Rose J.K."/>
            <person name="Sorensen I."/>
            <person name="Lee S.J."/>
            <person name="Kim R.W."/>
            <person name="Choi I.Y."/>
            <person name="Choi B.S."/>
            <person name="Lim J.S."/>
            <person name="Lee Y.H."/>
            <person name="Choi D."/>
        </authorList>
    </citation>
    <scope>NUCLEOTIDE SEQUENCE [LARGE SCALE GENOMIC DNA]</scope>
    <source>
        <strain evidence="5">cv. CM334</strain>
    </source>
</reference>
<dbReference type="OMA" id="NQEEWHA"/>
<dbReference type="SMART" id="SM00248">
    <property type="entry name" value="ANK"/>
    <property type="match status" value="3"/>
</dbReference>